<evidence type="ECO:0000313" key="1">
    <source>
        <dbReference type="EMBL" id="KAH7644460.1"/>
    </source>
</evidence>
<reference evidence="1" key="2">
    <citation type="journal article" date="2021" name="World Allergy Organ. J.">
        <title>Chromosome-level assembly of Dermatophagoides farinae genome and transcriptome reveals two novel allergens Der f 37 and Der f 39.</title>
        <authorList>
            <person name="Chen J."/>
            <person name="Cai Z."/>
            <person name="Fan D."/>
            <person name="Hu J."/>
            <person name="Hou Y."/>
            <person name="He Y."/>
            <person name="Zhang Z."/>
            <person name="Zhao Z."/>
            <person name="Gao P."/>
            <person name="Hu W."/>
            <person name="Sun J."/>
            <person name="Li J."/>
            <person name="Ji K."/>
        </authorList>
    </citation>
    <scope>NUCLEOTIDE SEQUENCE</scope>
    <source>
        <strain evidence="1">JKM2019</strain>
    </source>
</reference>
<organism evidence="1">
    <name type="scientific">Dermatophagoides farinae</name>
    <name type="common">American house dust mite</name>
    <dbReference type="NCBI Taxonomy" id="6954"/>
    <lineage>
        <taxon>Eukaryota</taxon>
        <taxon>Metazoa</taxon>
        <taxon>Ecdysozoa</taxon>
        <taxon>Arthropoda</taxon>
        <taxon>Chelicerata</taxon>
        <taxon>Arachnida</taxon>
        <taxon>Acari</taxon>
        <taxon>Acariformes</taxon>
        <taxon>Sarcoptiformes</taxon>
        <taxon>Astigmata</taxon>
        <taxon>Psoroptidia</taxon>
        <taxon>Analgoidea</taxon>
        <taxon>Pyroglyphidae</taxon>
        <taxon>Dermatophagoidinae</taxon>
        <taxon>Dermatophagoides</taxon>
    </lineage>
</organism>
<dbReference type="AlphaFoldDB" id="A0A9D4P493"/>
<comment type="caution">
    <text evidence="1">The sequence shown here is derived from an EMBL/GenBank/DDBJ whole genome shotgun (WGS) entry which is preliminary data.</text>
</comment>
<dbReference type="EMBL" id="SDOV01000002">
    <property type="protein sequence ID" value="KAH7644460.1"/>
    <property type="molecule type" value="Genomic_DNA"/>
</dbReference>
<proteinExistence type="predicted"/>
<reference evidence="1" key="1">
    <citation type="submission" date="2020-06" db="EMBL/GenBank/DDBJ databases">
        <authorList>
            <person name="Ji K."/>
            <person name="Li J."/>
        </authorList>
    </citation>
    <scope>NUCLEOTIDE SEQUENCE</scope>
    <source>
        <strain evidence="1">JKM2019</strain>
        <tissue evidence="1">Whole body</tissue>
    </source>
</reference>
<name>A0A9D4P493_DERFA</name>
<protein>
    <submittedName>
        <fullName evidence="1">Uncharacterized protein</fullName>
    </submittedName>
</protein>
<gene>
    <name evidence="1" type="ORF">HUG17_6822</name>
</gene>
<sequence>MFQPNALSNEIMTMIRPTKPQFDNLKSAPAPNAPNTNVPASFETLACFILKMRAATSAAPASLNFLPLTTNIATTATTTPIATSISRGTTPVNNMPSANNNVEFLKETFKNGLQNLAATSQQQEKRSIDQKHSNLANNATSNKQNPPLTFAEIIKENKKSSTPKHQTVVFLPDNEDTLVTRQTLSKLIQPAKEGIAMTDAKSLSKGKMIINFKDKASKSKFESLAKATKKINTEPPRKLRPSILIQRIMRILTSRRRYTNRSNLRKAFQLSNSILRFKNKQSPT</sequence>
<dbReference type="Proteomes" id="UP000828236">
    <property type="component" value="Unassembled WGS sequence"/>
</dbReference>
<accession>A0A9D4P493</accession>